<dbReference type="NCBIfam" id="TIGR00120">
    <property type="entry name" value="ArgJ"/>
    <property type="match status" value="1"/>
</dbReference>
<evidence type="ECO:0000256" key="5">
    <source>
        <dbReference type="ARBA" id="ARBA00022679"/>
    </source>
</evidence>
<comment type="subcellular location">
    <subcellularLocation>
        <location evidence="9">Cytoplasm</location>
    </subcellularLocation>
</comment>
<dbReference type="Gene3D" id="3.10.20.340">
    <property type="entry name" value="ArgJ beta chain, C-terminal domain"/>
    <property type="match status" value="1"/>
</dbReference>
<dbReference type="Pfam" id="PF01960">
    <property type="entry name" value="ArgJ"/>
    <property type="match status" value="1"/>
</dbReference>
<evidence type="ECO:0000313" key="11">
    <source>
        <dbReference type="Proteomes" id="UP000002724"/>
    </source>
</evidence>
<dbReference type="RefSeq" id="WP_012508136.1">
    <property type="nucleotide sequence ID" value="NC_011060.1"/>
</dbReference>
<dbReference type="GO" id="GO:0006592">
    <property type="term" value="P:ornithine biosynthetic process"/>
    <property type="evidence" value="ECO:0007669"/>
    <property type="project" value="TreeGrafter"/>
</dbReference>
<dbReference type="GO" id="GO:0006526">
    <property type="term" value="P:L-arginine biosynthetic process"/>
    <property type="evidence" value="ECO:0007669"/>
    <property type="project" value="UniProtKB-UniRule"/>
</dbReference>
<evidence type="ECO:0000313" key="10">
    <source>
        <dbReference type="EMBL" id="ACF43645.1"/>
    </source>
</evidence>
<keyword evidence="4 9" id="KW-0028">Amino-acid biosynthesis</keyword>
<comment type="catalytic activity">
    <reaction evidence="9">
        <text>L-glutamate + acetyl-CoA = N-acetyl-L-glutamate + CoA + H(+)</text>
        <dbReference type="Rhea" id="RHEA:24292"/>
        <dbReference type="ChEBI" id="CHEBI:15378"/>
        <dbReference type="ChEBI" id="CHEBI:29985"/>
        <dbReference type="ChEBI" id="CHEBI:44337"/>
        <dbReference type="ChEBI" id="CHEBI:57287"/>
        <dbReference type="ChEBI" id="CHEBI:57288"/>
        <dbReference type="EC" id="2.3.1.1"/>
    </reaction>
</comment>
<dbReference type="InterPro" id="IPR042195">
    <property type="entry name" value="ArgJ_beta_C"/>
</dbReference>
<keyword evidence="11" id="KW-1185">Reference proteome</keyword>
<feature type="site" description="Involved in the stabilization of negative charge on the oxyanion by the formation of the oxyanion hole" evidence="9">
    <location>
        <position position="143"/>
    </location>
</feature>
<dbReference type="GO" id="GO:0004358">
    <property type="term" value="F:L-glutamate N-acetyltransferase activity, acting on acetyl-L-ornithine as donor"/>
    <property type="evidence" value="ECO:0007669"/>
    <property type="project" value="UniProtKB-UniRule"/>
</dbReference>
<feature type="active site" description="Nucleophile" evidence="9">
    <location>
        <position position="216"/>
    </location>
</feature>
<keyword evidence="6 9" id="KW-0068">Autocatalytic cleavage</keyword>
<dbReference type="FunFam" id="3.10.20.340:FF:000001">
    <property type="entry name" value="Arginine biosynthesis bifunctional protein ArgJ, chloroplastic"/>
    <property type="match status" value="1"/>
</dbReference>
<dbReference type="UniPathway" id="UPA00068">
    <property type="reaction ID" value="UER00106"/>
</dbReference>
<feature type="binding site" evidence="9">
    <location>
        <position position="300"/>
    </location>
    <ligand>
        <name>substrate</name>
    </ligand>
</feature>
<feature type="site" description="Cleavage; by autolysis" evidence="9">
    <location>
        <begin position="215"/>
        <end position="216"/>
    </location>
</feature>
<comment type="pathway">
    <text evidence="9">Amino-acid biosynthesis; L-arginine biosynthesis; L-ornithine and N-acetyl-L-glutamate from L-glutamate and N(2)-acetyl-L-ornithine (cyclic): step 1/1.</text>
</comment>
<feature type="chain" id="PRO_5023485642" description="Arginine biosynthesis bifunctional protein ArgJ alpha chain" evidence="9">
    <location>
        <begin position="1"/>
        <end position="215"/>
    </location>
</feature>
<feature type="binding site" evidence="9">
    <location>
        <position position="179"/>
    </location>
    <ligand>
        <name>substrate</name>
    </ligand>
</feature>
<dbReference type="SUPFAM" id="SSF56266">
    <property type="entry name" value="DmpA/ArgJ-like"/>
    <property type="match status" value="1"/>
</dbReference>
<dbReference type="PANTHER" id="PTHR23100:SF0">
    <property type="entry name" value="ARGININE BIOSYNTHESIS BIFUNCTIONAL PROTEIN ARGJ, MITOCHONDRIAL"/>
    <property type="match status" value="1"/>
</dbReference>
<sequence>MEKLSKGLNVIRKLSAVTPWPVSVTPMSAESDGTHGFWPAGFSAGAVSAAIRYERKDLMLLVADAPASAAALFTTNLCCAAPVTLSRKHLQCSPSSIRAIVCNSGNANAATGEKGMDDSRAMAQAVARELLIRPEEVLVASTGVIGQLLPMERVLGAISILPSALQRESGIDAAQAIMTTDTFPKFFTLELQLSGGTVRLSGIAKGSGMICPNMATMLAILATDASIAPALLQKALKGANRKSFNAITVDGDTSTNDMVSILASGTGPVIMAESKDFSLFCEALEALMTFLAKLIVIDGEGATKLVTITVEGAVDDRDAELAARTIAQSSLVKTAIHGEDPNWGRIVAAAGRSGAFFHQEELELHFDNLSLLKPGFIANYSETAASEIMAKESYTITLRLGSGPGQATVWSCDLSKEYVDINGSYRS</sequence>
<comment type="pathway">
    <text evidence="9">Amino-acid biosynthesis; L-arginine biosynthesis; N(2)-acetyl-L-ornithine from L-glutamate: step 1/4.</text>
</comment>
<dbReference type="AlphaFoldDB" id="B4S9U9"/>
<evidence type="ECO:0000256" key="6">
    <source>
        <dbReference type="ARBA" id="ARBA00022813"/>
    </source>
</evidence>
<comment type="similarity">
    <text evidence="1 9">Belongs to the ArgJ family.</text>
</comment>
<keyword evidence="3 9" id="KW-0055">Arginine biosynthesis</keyword>
<keyword evidence="9" id="KW-0511">Multifunctional enzyme</keyword>
<name>B4S9U9_PELPB</name>
<comment type="function">
    <text evidence="9">Catalyzes two activities which are involved in the cyclic version of arginine biosynthesis: the synthesis of N-acetylglutamate from glutamate and acetyl-CoA as the acetyl donor, and of ornithine by transacetylation between N(2)-acetylornithine and glutamate.</text>
</comment>
<evidence type="ECO:0000256" key="8">
    <source>
        <dbReference type="ARBA" id="ARBA00049439"/>
    </source>
</evidence>
<dbReference type="GO" id="GO:0004042">
    <property type="term" value="F:L-glutamate N-acetyltransferase activity"/>
    <property type="evidence" value="ECO:0007669"/>
    <property type="project" value="UniProtKB-UniRule"/>
</dbReference>
<feature type="binding site" evidence="9">
    <location>
        <position position="216"/>
    </location>
    <ligand>
        <name>substrate</name>
    </ligand>
</feature>
<dbReference type="HAMAP" id="MF_01106">
    <property type="entry name" value="ArgJ"/>
    <property type="match status" value="1"/>
</dbReference>
<reference evidence="10 11" key="1">
    <citation type="submission" date="2008-06" db="EMBL/GenBank/DDBJ databases">
        <title>Complete sequence of Pelodictyon phaeoclathratiforme BU-1.</title>
        <authorList>
            <consortium name="US DOE Joint Genome Institute"/>
            <person name="Lucas S."/>
            <person name="Copeland A."/>
            <person name="Lapidus A."/>
            <person name="Glavina del Rio T."/>
            <person name="Dalin E."/>
            <person name="Tice H."/>
            <person name="Bruce D."/>
            <person name="Goodwin L."/>
            <person name="Pitluck S."/>
            <person name="Schmutz J."/>
            <person name="Larimer F."/>
            <person name="Land M."/>
            <person name="Hauser L."/>
            <person name="Kyrpides N."/>
            <person name="Mikhailova N."/>
            <person name="Liu Z."/>
            <person name="Li T."/>
            <person name="Zhao F."/>
            <person name="Overmann J."/>
            <person name="Bryant D.A."/>
            <person name="Richardson P."/>
        </authorList>
    </citation>
    <scope>NUCLEOTIDE SEQUENCE [LARGE SCALE GENOMIC DNA]</scope>
    <source>
        <strain evidence="11">DSM 5477 / BU-1</strain>
    </source>
</reference>
<protein>
    <recommendedName>
        <fullName evidence="9">Arginine biosynthesis bifunctional protein ArgJ</fullName>
    </recommendedName>
    <domain>
        <recommendedName>
            <fullName evidence="9">Glutamate N-acetyltransferase</fullName>
            <ecNumber evidence="9">2.3.1.35</ecNumber>
        </recommendedName>
        <alternativeName>
            <fullName evidence="9">Ornithine acetyltransferase</fullName>
            <shortName evidence="9">OATase</shortName>
        </alternativeName>
        <alternativeName>
            <fullName evidence="9">Ornithine transacetylase</fullName>
        </alternativeName>
    </domain>
    <domain>
        <recommendedName>
            <fullName evidence="9">Amino-acid acetyltransferase</fullName>
            <ecNumber evidence="9">2.3.1.1</ecNumber>
        </recommendedName>
        <alternativeName>
            <fullName evidence="9">N-acetylglutamate synthase</fullName>
            <shortName evidence="9">AGSase</shortName>
        </alternativeName>
    </domain>
    <component>
        <recommendedName>
            <fullName evidence="9">Arginine biosynthesis bifunctional protein ArgJ alpha chain</fullName>
        </recommendedName>
    </component>
    <component>
        <recommendedName>
            <fullName evidence="9">Arginine biosynthesis bifunctional protein ArgJ beta chain</fullName>
        </recommendedName>
    </component>
</protein>
<evidence type="ECO:0000256" key="9">
    <source>
        <dbReference type="HAMAP-Rule" id="MF_01106"/>
    </source>
</evidence>
<dbReference type="STRING" id="324925.Ppha_1382"/>
<feature type="binding site" evidence="9">
    <location>
        <position position="422"/>
    </location>
    <ligand>
        <name>substrate</name>
    </ligand>
</feature>
<feature type="site" description="Involved in the stabilization of negative charge on the oxyanion by the formation of the oxyanion hole" evidence="9">
    <location>
        <position position="142"/>
    </location>
</feature>
<dbReference type="HOGENOM" id="CLU_027172_1_0_10"/>
<comment type="catalytic activity">
    <reaction evidence="8 9">
        <text>N(2)-acetyl-L-ornithine + L-glutamate = N-acetyl-L-glutamate + L-ornithine</text>
        <dbReference type="Rhea" id="RHEA:15349"/>
        <dbReference type="ChEBI" id="CHEBI:29985"/>
        <dbReference type="ChEBI" id="CHEBI:44337"/>
        <dbReference type="ChEBI" id="CHEBI:46911"/>
        <dbReference type="ChEBI" id="CHEBI:57805"/>
        <dbReference type="EC" id="2.3.1.35"/>
    </reaction>
</comment>
<dbReference type="Proteomes" id="UP000002724">
    <property type="component" value="Chromosome"/>
</dbReference>
<dbReference type="eggNOG" id="COG1364">
    <property type="taxonomic scope" value="Bacteria"/>
</dbReference>
<dbReference type="PANTHER" id="PTHR23100">
    <property type="entry name" value="ARGININE BIOSYNTHESIS BIFUNCTIONAL PROTEIN ARGJ"/>
    <property type="match status" value="1"/>
</dbReference>
<dbReference type="EC" id="2.3.1.1" evidence="9"/>
<dbReference type="Gene3D" id="3.60.70.12">
    <property type="entry name" value="L-amino peptidase D-ALA esterase/amidase"/>
    <property type="match status" value="1"/>
</dbReference>
<feature type="binding site" evidence="9">
    <location>
        <position position="205"/>
    </location>
    <ligand>
        <name>substrate</name>
    </ligand>
</feature>
<keyword evidence="7 9" id="KW-0012">Acyltransferase</keyword>
<dbReference type="FunFam" id="3.60.70.12:FF:000001">
    <property type="entry name" value="Arginine biosynthesis bifunctional protein ArgJ, chloroplastic"/>
    <property type="match status" value="1"/>
</dbReference>
<comment type="subunit">
    <text evidence="2 9">Heterotetramer of two alpha and two beta chains.</text>
</comment>
<dbReference type="MEROPS" id="T05.002"/>
<evidence type="ECO:0000256" key="2">
    <source>
        <dbReference type="ARBA" id="ARBA00011475"/>
    </source>
</evidence>
<keyword evidence="5 9" id="KW-0808">Transferase</keyword>
<feature type="chain" id="PRO_5023485641" description="Arginine biosynthesis bifunctional protein ArgJ beta chain" evidence="9">
    <location>
        <begin position="216"/>
        <end position="427"/>
    </location>
</feature>
<dbReference type="InterPro" id="IPR016117">
    <property type="entry name" value="ArgJ-like_dom_sf"/>
</dbReference>
<dbReference type="NCBIfam" id="NF003802">
    <property type="entry name" value="PRK05388.1"/>
    <property type="match status" value="1"/>
</dbReference>
<feature type="binding site" evidence="9">
    <location>
        <position position="427"/>
    </location>
    <ligand>
        <name>substrate</name>
    </ligand>
</feature>
<proteinExistence type="inferred from homology"/>
<gene>
    <name evidence="9" type="primary">argJ</name>
    <name evidence="10" type="ordered locus">Ppha_1382</name>
</gene>
<dbReference type="KEGG" id="pph:Ppha_1382"/>
<evidence type="ECO:0000256" key="3">
    <source>
        <dbReference type="ARBA" id="ARBA00022571"/>
    </source>
</evidence>
<dbReference type="EMBL" id="CP001110">
    <property type="protein sequence ID" value="ACF43645.1"/>
    <property type="molecule type" value="Genomic_DNA"/>
</dbReference>
<dbReference type="InterPro" id="IPR002813">
    <property type="entry name" value="Arg_biosynth_ArgJ"/>
</dbReference>
<evidence type="ECO:0000256" key="4">
    <source>
        <dbReference type="ARBA" id="ARBA00022605"/>
    </source>
</evidence>
<dbReference type="CDD" id="cd02152">
    <property type="entry name" value="OAT"/>
    <property type="match status" value="1"/>
</dbReference>
<keyword evidence="9" id="KW-0963">Cytoplasm</keyword>
<evidence type="ECO:0000256" key="1">
    <source>
        <dbReference type="ARBA" id="ARBA00006774"/>
    </source>
</evidence>
<dbReference type="GO" id="GO:0005737">
    <property type="term" value="C:cytoplasm"/>
    <property type="evidence" value="ECO:0007669"/>
    <property type="project" value="UniProtKB-SubCell"/>
</dbReference>
<accession>B4S9U9</accession>
<evidence type="ECO:0000256" key="7">
    <source>
        <dbReference type="ARBA" id="ARBA00023315"/>
    </source>
</evidence>
<organism evidence="10 11">
    <name type="scientific">Pelodictyon phaeoclathratiforme (strain DSM 5477 / BU-1)</name>
    <dbReference type="NCBI Taxonomy" id="324925"/>
    <lineage>
        <taxon>Bacteria</taxon>
        <taxon>Pseudomonadati</taxon>
        <taxon>Chlorobiota</taxon>
        <taxon>Chlorobiia</taxon>
        <taxon>Chlorobiales</taxon>
        <taxon>Chlorobiaceae</taxon>
        <taxon>Chlorobium/Pelodictyon group</taxon>
        <taxon>Pelodictyon</taxon>
    </lineage>
</organism>
<dbReference type="EC" id="2.3.1.35" evidence="9"/>